<dbReference type="Proteomes" id="UP000074561">
    <property type="component" value="Chromosome"/>
</dbReference>
<gene>
    <name evidence="1" type="ORF">CPter91_4198</name>
</gene>
<sequence>MNENMAMNAANLAELRAYEDSRSQWAFCRRQILNQPTATKSH</sequence>
<dbReference type="KEGG" id="cpra:CPter91_4198"/>
<protein>
    <submittedName>
        <fullName evidence="1">Uncharacterized protein</fullName>
    </submittedName>
</protein>
<reference evidence="1 2" key="1">
    <citation type="submission" date="2015-11" db="EMBL/GenBank/DDBJ databases">
        <title>Exploring the genomic traits of fungus-feeding bacterial genus Collimonas.</title>
        <authorList>
            <person name="Song C."/>
            <person name="Schmidt R."/>
            <person name="de Jager V."/>
            <person name="Krzyzanowska D."/>
            <person name="Jongedijk E."/>
            <person name="Cankar K."/>
            <person name="Beekwilder J."/>
            <person name="van Veen A."/>
            <person name="de Boer W."/>
            <person name="van Veen J.A."/>
            <person name="Garbeva P."/>
        </authorList>
    </citation>
    <scope>NUCLEOTIDE SEQUENCE [LARGE SCALE GENOMIC DNA]</scope>
    <source>
        <strain evidence="1 2">Ter91</strain>
    </source>
</reference>
<evidence type="ECO:0000313" key="2">
    <source>
        <dbReference type="Proteomes" id="UP000074561"/>
    </source>
</evidence>
<name>A0A127Q8Z0_9BURK</name>
<dbReference type="AlphaFoldDB" id="A0A127Q8Z0"/>
<dbReference type="STRING" id="279113.CPter91_4198"/>
<organism evidence="1 2">
    <name type="scientific">Collimonas pratensis</name>
    <dbReference type="NCBI Taxonomy" id="279113"/>
    <lineage>
        <taxon>Bacteria</taxon>
        <taxon>Pseudomonadati</taxon>
        <taxon>Pseudomonadota</taxon>
        <taxon>Betaproteobacteria</taxon>
        <taxon>Burkholderiales</taxon>
        <taxon>Oxalobacteraceae</taxon>
        <taxon>Collimonas</taxon>
    </lineage>
</organism>
<proteinExistence type="predicted"/>
<accession>A0A127Q8Z0</accession>
<evidence type="ECO:0000313" key="1">
    <source>
        <dbReference type="EMBL" id="AMP06513.1"/>
    </source>
</evidence>
<dbReference type="EMBL" id="CP013234">
    <property type="protein sequence ID" value="AMP06513.1"/>
    <property type="molecule type" value="Genomic_DNA"/>
</dbReference>
<dbReference type="PATRIC" id="fig|279113.9.peg.4162"/>